<feature type="transmembrane region" description="Helical" evidence="6">
    <location>
        <begin position="131"/>
        <end position="151"/>
    </location>
</feature>
<feature type="transmembrane region" description="Helical" evidence="6">
    <location>
        <begin position="157"/>
        <end position="176"/>
    </location>
</feature>
<evidence type="ECO:0000256" key="5">
    <source>
        <dbReference type="ARBA" id="ARBA00023136"/>
    </source>
</evidence>
<feature type="transmembrane region" description="Helical" evidence="6">
    <location>
        <begin position="93"/>
        <end position="110"/>
    </location>
</feature>
<feature type="transmembrane region" description="Helical" evidence="6">
    <location>
        <begin position="245"/>
        <end position="263"/>
    </location>
</feature>
<keyword evidence="2" id="KW-1003">Cell membrane</keyword>
<feature type="transmembrane region" description="Helical" evidence="6">
    <location>
        <begin position="275"/>
        <end position="292"/>
    </location>
</feature>
<name>A0ABU6GWS1_9BACL</name>
<evidence type="ECO:0000256" key="2">
    <source>
        <dbReference type="ARBA" id="ARBA00022475"/>
    </source>
</evidence>
<keyword evidence="4 6" id="KW-1133">Transmembrane helix</keyword>
<accession>A0ABU6GWS1</accession>
<dbReference type="SUPFAM" id="SSF103473">
    <property type="entry name" value="MFS general substrate transporter"/>
    <property type="match status" value="1"/>
</dbReference>
<evidence type="ECO:0000256" key="3">
    <source>
        <dbReference type="ARBA" id="ARBA00022692"/>
    </source>
</evidence>
<evidence type="ECO:0000313" key="8">
    <source>
        <dbReference type="Proteomes" id="UP001344632"/>
    </source>
</evidence>
<comment type="caution">
    <text evidence="7">The sequence shown here is derived from an EMBL/GenBank/DDBJ whole genome shotgun (WGS) entry which is preliminary data.</text>
</comment>
<dbReference type="Proteomes" id="UP001344632">
    <property type="component" value="Unassembled WGS sequence"/>
</dbReference>
<protein>
    <submittedName>
        <fullName evidence="7">MFS transporter</fullName>
    </submittedName>
</protein>
<dbReference type="EMBL" id="JARLKZ010000021">
    <property type="protein sequence ID" value="MEC0243145.1"/>
    <property type="molecule type" value="Genomic_DNA"/>
</dbReference>
<dbReference type="Gene3D" id="1.20.1250.20">
    <property type="entry name" value="MFS general substrate transporter like domains"/>
    <property type="match status" value="1"/>
</dbReference>
<dbReference type="RefSeq" id="WP_326090874.1">
    <property type="nucleotide sequence ID" value="NZ_JARLKZ010000021.1"/>
</dbReference>
<keyword evidence="5 6" id="KW-0472">Membrane</keyword>
<feature type="transmembrane region" description="Helical" evidence="6">
    <location>
        <begin position="69"/>
        <end position="87"/>
    </location>
</feature>
<dbReference type="PANTHER" id="PTHR23513:SF6">
    <property type="entry name" value="MAJOR FACILITATOR SUPERFAMILY ASSOCIATED DOMAIN-CONTAINING PROTEIN"/>
    <property type="match status" value="1"/>
</dbReference>
<dbReference type="PANTHER" id="PTHR23513">
    <property type="entry name" value="INTEGRAL MEMBRANE EFFLUX PROTEIN-RELATED"/>
    <property type="match status" value="1"/>
</dbReference>
<feature type="transmembrane region" description="Helical" evidence="6">
    <location>
        <begin position="336"/>
        <end position="357"/>
    </location>
</feature>
<evidence type="ECO:0000256" key="6">
    <source>
        <dbReference type="SAM" id="Phobius"/>
    </source>
</evidence>
<feature type="transmembrane region" description="Helical" evidence="6">
    <location>
        <begin position="9"/>
        <end position="30"/>
    </location>
</feature>
<feature type="transmembrane region" description="Helical" evidence="6">
    <location>
        <begin position="363"/>
        <end position="382"/>
    </location>
</feature>
<proteinExistence type="predicted"/>
<evidence type="ECO:0000313" key="7">
    <source>
        <dbReference type="EMBL" id="MEC0243145.1"/>
    </source>
</evidence>
<feature type="transmembrane region" description="Helical" evidence="6">
    <location>
        <begin position="42"/>
        <end position="62"/>
    </location>
</feature>
<keyword evidence="8" id="KW-1185">Reference proteome</keyword>
<comment type="subcellular location">
    <subcellularLocation>
        <location evidence="1">Cell membrane</location>
        <topology evidence="1">Multi-pass membrane protein</topology>
    </subcellularLocation>
</comment>
<dbReference type="InterPro" id="IPR036259">
    <property type="entry name" value="MFS_trans_sf"/>
</dbReference>
<keyword evidence="3 6" id="KW-0812">Transmembrane</keyword>
<sequence>MSNDIRKLLIMNIISSIISIYIAIFVNLYIWESNHGIGEVSLYNLSMYICWGLTFALASKLINRYSIRVLLAISAVCGAMAFMYLMTVHLDNRLLWITLLGIPVGMMFGFSQSSQNLGIAMQGKENELAPYFAAVNITSQALNMAVPILSAAVIQGFGYRGSFITMLIFIAVMLIYSSRMPRIYLPPQTSAIEIREPIYTLGFRSAFGYPGAKWVLLSLLAAGIFLQFQNLFALLFTFSVTQNKLWIALLNLLYTLSSLLGLLLYRRIKFNEMKWLWIGTLLLAFGFLIALLHNPIMLIASNVFTSVGMFYFSIVWNAQQFKYIKHLSPATKRTFLVWRECILVFTRCLLLSLTFSLTEMRGMAFGIIVIITIACLVAIPVFQKLAGRENSKMNQTPNTSKTEQMTV</sequence>
<gene>
    <name evidence="7" type="ORF">P4H66_25360</name>
</gene>
<organism evidence="7 8">
    <name type="scientific">Paenibacillus dokdonensis</name>
    <dbReference type="NCBI Taxonomy" id="2567944"/>
    <lineage>
        <taxon>Bacteria</taxon>
        <taxon>Bacillati</taxon>
        <taxon>Bacillota</taxon>
        <taxon>Bacilli</taxon>
        <taxon>Bacillales</taxon>
        <taxon>Paenibacillaceae</taxon>
        <taxon>Paenibacillus</taxon>
    </lineage>
</organism>
<feature type="transmembrane region" description="Helical" evidence="6">
    <location>
        <begin position="298"/>
        <end position="316"/>
    </location>
</feature>
<feature type="transmembrane region" description="Helical" evidence="6">
    <location>
        <begin position="214"/>
        <end position="239"/>
    </location>
</feature>
<evidence type="ECO:0000256" key="4">
    <source>
        <dbReference type="ARBA" id="ARBA00022989"/>
    </source>
</evidence>
<reference evidence="7 8" key="1">
    <citation type="submission" date="2023-03" db="EMBL/GenBank/DDBJ databases">
        <title>Bacillus Genome Sequencing.</title>
        <authorList>
            <person name="Dunlap C."/>
        </authorList>
    </citation>
    <scope>NUCLEOTIDE SEQUENCE [LARGE SCALE GENOMIC DNA]</scope>
    <source>
        <strain evidence="7 8">BD-525</strain>
    </source>
</reference>
<evidence type="ECO:0000256" key="1">
    <source>
        <dbReference type="ARBA" id="ARBA00004651"/>
    </source>
</evidence>